<gene>
    <name evidence="3" type="primary">LOC127751766</name>
</gene>
<evidence type="ECO:0000313" key="3">
    <source>
        <dbReference type="RefSeq" id="XP_052131760.1"/>
    </source>
</evidence>
<evidence type="ECO:0000313" key="2">
    <source>
        <dbReference type="Proteomes" id="UP000504606"/>
    </source>
</evidence>
<dbReference type="Proteomes" id="UP000504606">
    <property type="component" value="Unplaced"/>
</dbReference>
<protein>
    <submittedName>
        <fullName evidence="3">Uncharacterized protein LOC127751766</fullName>
    </submittedName>
</protein>
<dbReference type="OrthoDB" id="7699931at2759"/>
<dbReference type="PANTHER" id="PTHR46579:SF1">
    <property type="entry name" value="F5_8 TYPE C DOMAIN-CONTAINING PROTEIN"/>
    <property type="match status" value="1"/>
</dbReference>
<organism evidence="2 3">
    <name type="scientific">Frankliniella occidentalis</name>
    <name type="common">Western flower thrips</name>
    <name type="synonym">Euthrips occidentalis</name>
    <dbReference type="NCBI Taxonomy" id="133901"/>
    <lineage>
        <taxon>Eukaryota</taxon>
        <taxon>Metazoa</taxon>
        <taxon>Ecdysozoa</taxon>
        <taxon>Arthropoda</taxon>
        <taxon>Hexapoda</taxon>
        <taxon>Insecta</taxon>
        <taxon>Pterygota</taxon>
        <taxon>Neoptera</taxon>
        <taxon>Paraneoptera</taxon>
        <taxon>Thysanoptera</taxon>
        <taxon>Terebrantia</taxon>
        <taxon>Thripoidea</taxon>
        <taxon>Thripidae</taxon>
        <taxon>Frankliniella</taxon>
    </lineage>
</organism>
<feature type="compositionally biased region" description="Basic and acidic residues" evidence="1">
    <location>
        <begin position="28"/>
        <end position="41"/>
    </location>
</feature>
<evidence type="ECO:0000256" key="1">
    <source>
        <dbReference type="SAM" id="MobiDB-lite"/>
    </source>
</evidence>
<sequence>MSSGDESEENEPQPPSKKRKQWLKGGKVPRETYRRWMAQDRDEGEVSDPDQANLVDAGHQAFNNDSQADLTVEVHQEVINDDDGGMDSESSSQSSIETNGSPEFSSDSGQENVNSSSESDCEYDTRPMNIPLFPGSKNTKGEAVSQLLDLCCKHTVSKALLNDLVVYTHNLLPRHNTFPPTPYFFEKEIGPFIPPDLCVPHFCCENCGAYLGTTEERQNNCVCTTETVEKQFYEFPLTTQIKYLFEERNLADAMDSYKTKAGNCSDICTAEEYLTVRSKFNGKYDVILLTNADGLSPHKNSCEEIWALTYTICEVPPSLRKVFTMVTQIWYGKKKPYMNGFMVPFAKSTADLCKKGVVWTHPKTKVVHTTRGTAPAYTLDAPARAMLQNITSHSGAYSCNICEIEGERIKHGKGTKTIFPYIEDEDLVLRDKDVMDTQQNSVLTDGIVCKGVRGDSILNSIPYCNRGNALIYDYMHLVLLGVTRQFFQMWIKGEKNGLPTKKGHKPPWYIGSKSKTIDRFLISIQRIYEFTRFPKYTAKFKANKASAWLVWLLFVSVPALHNNLREEYFQHWLLLVIAMNLLLQEVIPQDDIEMARLLLSVFAEEAQNLYGKEAMTYNVHGLQHMALMVKRWGGLWATSTFLFEGYNGVIVRNLHGTIHISQEFGNVFGRHIANVTLKNVLSTEDEECRSRPLVKGKVFYSDLSEQELELLHQLFPAAQRRVPLYGRVQMGKTIYTSISYTAERATNNKSVCFNRNKKNIIWCY</sequence>
<accession>A0A9C6XUV0</accession>
<dbReference type="RefSeq" id="XP_052131760.1">
    <property type="nucleotide sequence ID" value="XM_052275800.1"/>
</dbReference>
<name>A0A9C6XUV0_FRAOC</name>
<keyword evidence="2" id="KW-1185">Reference proteome</keyword>
<feature type="compositionally biased region" description="Acidic residues" evidence="1">
    <location>
        <begin position="1"/>
        <end position="11"/>
    </location>
</feature>
<feature type="region of interest" description="Disordered" evidence="1">
    <location>
        <begin position="1"/>
        <end position="68"/>
    </location>
</feature>
<dbReference type="PANTHER" id="PTHR46579">
    <property type="entry name" value="F5/8 TYPE C DOMAIN-CONTAINING PROTEIN-RELATED"/>
    <property type="match status" value="1"/>
</dbReference>
<dbReference type="GeneID" id="127751766"/>
<reference evidence="3" key="1">
    <citation type="submission" date="2025-08" db="UniProtKB">
        <authorList>
            <consortium name="RefSeq"/>
        </authorList>
    </citation>
    <scope>IDENTIFICATION</scope>
    <source>
        <tissue evidence="3">Whole organism</tissue>
    </source>
</reference>
<dbReference type="AlphaFoldDB" id="A0A9C6XUV0"/>
<feature type="compositionally biased region" description="Polar residues" evidence="1">
    <location>
        <begin position="96"/>
        <end position="118"/>
    </location>
</feature>
<feature type="region of interest" description="Disordered" evidence="1">
    <location>
        <begin position="80"/>
        <end position="126"/>
    </location>
</feature>
<dbReference type="KEGG" id="foc:127751766"/>
<proteinExistence type="predicted"/>